<dbReference type="Proteomes" id="UP000183504">
    <property type="component" value="Unassembled WGS sequence"/>
</dbReference>
<dbReference type="RefSeq" id="WP_072074723.1">
    <property type="nucleotide sequence ID" value="NZ_CDMW01000001.1"/>
</dbReference>
<dbReference type="EMBL" id="CDMW01000001">
    <property type="protein sequence ID" value="CEL91335.1"/>
    <property type="molecule type" value="Genomic_DNA"/>
</dbReference>
<reference evidence="3 4" key="1">
    <citation type="submission" date="2015-01" db="EMBL/GenBank/DDBJ databases">
        <authorList>
            <person name="Pelicic Vladimir"/>
        </authorList>
    </citation>
    <scope>NUCLEOTIDE SEQUENCE [LARGE SCALE GENOMIC DNA]</scope>
    <source>
        <strain evidence="3 4">2908</strain>
    </source>
</reference>
<proteinExistence type="predicted"/>
<dbReference type="AlphaFoldDB" id="A0A0B7GRE8"/>
<name>A0A0B7GRE8_STRSA</name>
<gene>
    <name evidence="3" type="ORF">SSV_2061</name>
</gene>
<feature type="signal peptide" evidence="2">
    <location>
        <begin position="1"/>
        <end position="18"/>
    </location>
</feature>
<evidence type="ECO:0000313" key="3">
    <source>
        <dbReference type="EMBL" id="CEL91335.1"/>
    </source>
</evidence>
<evidence type="ECO:0000256" key="1">
    <source>
        <dbReference type="SAM" id="MobiDB-lite"/>
    </source>
</evidence>
<feature type="region of interest" description="Disordered" evidence="1">
    <location>
        <begin position="22"/>
        <end position="60"/>
    </location>
</feature>
<feature type="compositionally biased region" description="Low complexity" evidence="1">
    <location>
        <begin position="33"/>
        <end position="60"/>
    </location>
</feature>
<dbReference type="PROSITE" id="PS51257">
    <property type="entry name" value="PROKAR_LIPOPROTEIN"/>
    <property type="match status" value="1"/>
</dbReference>
<organism evidence="3 4">
    <name type="scientific">Streptococcus sanguinis</name>
    <dbReference type="NCBI Taxonomy" id="1305"/>
    <lineage>
        <taxon>Bacteria</taxon>
        <taxon>Bacillati</taxon>
        <taxon>Bacillota</taxon>
        <taxon>Bacilli</taxon>
        <taxon>Lactobacillales</taxon>
        <taxon>Streptococcaceae</taxon>
        <taxon>Streptococcus</taxon>
    </lineage>
</organism>
<accession>A0A0B7GRE8</accession>
<sequence length="254" mass="28091">MKKVSFYTLSLLSLLALSACMPAKQTQQRKKTPSSLKASKSSSSKETSSKSSSSSSSTYESSDEVFQKRATFDPDDASALQYIPDAASIPELEKIRNFHISTGFVIQVNGEDINGDKPKTSYDEVTAALGQPTFSTDENDPGNSVNIWHTDNGDIMCYFTNNVLTNLSFSLKDAQPAKSSYSSITTSDTPKTAFDKLGRPEMIMRSERDTTFVYKNSNDEQFSFSTQNNQIVGVMSTYQMKQTKDIIDSVIKDK</sequence>
<feature type="chain" id="PRO_5038859327" description="Lipoprotein" evidence="2">
    <location>
        <begin position="19"/>
        <end position="254"/>
    </location>
</feature>
<evidence type="ECO:0000313" key="4">
    <source>
        <dbReference type="Proteomes" id="UP000183504"/>
    </source>
</evidence>
<evidence type="ECO:0000256" key="2">
    <source>
        <dbReference type="SAM" id="SignalP"/>
    </source>
</evidence>
<keyword evidence="2" id="KW-0732">Signal</keyword>
<protein>
    <recommendedName>
        <fullName evidence="5">Lipoprotein</fullName>
    </recommendedName>
</protein>
<evidence type="ECO:0008006" key="5">
    <source>
        <dbReference type="Google" id="ProtNLM"/>
    </source>
</evidence>